<dbReference type="InterPro" id="IPR005000">
    <property type="entry name" value="Aldolase/citrate-lyase_domain"/>
</dbReference>
<dbReference type="InterPro" id="IPR050251">
    <property type="entry name" value="HpcH-HpaI_aldolase"/>
</dbReference>
<evidence type="ECO:0000256" key="1">
    <source>
        <dbReference type="ARBA" id="ARBA00005568"/>
    </source>
</evidence>
<keyword evidence="7" id="KW-1185">Reference proteome</keyword>
<evidence type="ECO:0000256" key="3">
    <source>
        <dbReference type="ARBA" id="ARBA00023239"/>
    </source>
</evidence>
<feature type="compositionally biased region" description="Acidic residues" evidence="4">
    <location>
        <begin position="27"/>
        <end position="36"/>
    </location>
</feature>
<dbReference type="SUPFAM" id="SSF51621">
    <property type="entry name" value="Phosphoenolpyruvate/pyruvate domain"/>
    <property type="match status" value="1"/>
</dbReference>
<name>A0ABD5PHP6_9EURY</name>
<keyword evidence="2" id="KW-0479">Metal-binding</keyword>
<evidence type="ECO:0000313" key="7">
    <source>
        <dbReference type="Proteomes" id="UP001595921"/>
    </source>
</evidence>
<dbReference type="GO" id="GO:0016829">
    <property type="term" value="F:lyase activity"/>
    <property type="evidence" value="ECO:0007669"/>
    <property type="project" value="UniProtKB-KW"/>
</dbReference>
<dbReference type="PANTHER" id="PTHR30502:SF0">
    <property type="entry name" value="PHOSPHOENOLPYRUVATE CARBOXYLASE FAMILY PROTEIN"/>
    <property type="match status" value="1"/>
</dbReference>
<evidence type="ECO:0000259" key="5">
    <source>
        <dbReference type="Pfam" id="PF03328"/>
    </source>
</evidence>
<feature type="compositionally biased region" description="Gly residues" evidence="4">
    <location>
        <begin position="1"/>
        <end position="12"/>
    </location>
</feature>
<comment type="similarity">
    <text evidence="1">Belongs to the HpcH/HpaI aldolase family.</text>
</comment>
<dbReference type="InterPro" id="IPR015813">
    <property type="entry name" value="Pyrv/PenolPyrv_kinase-like_dom"/>
</dbReference>
<dbReference type="Pfam" id="PF03328">
    <property type="entry name" value="HpcH_HpaI"/>
    <property type="match status" value="1"/>
</dbReference>
<dbReference type="InterPro" id="IPR040442">
    <property type="entry name" value="Pyrv_kinase-like_dom_sf"/>
</dbReference>
<dbReference type="AlphaFoldDB" id="A0ABD5PHP6"/>
<dbReference type="Proteomes" id="UP001595921">
    <property type="component" value="Unassembled WGS sequence"/>
</dbReference>
<dbReference type="PANTHER" id="PTHR30502">
    <property type="entry name" value="2-KETO-3-DEOXY-L-RHAMNONATE ALDOLASE"/>
    <property type="match status" value="1"/>
</dbReference>
<proteinExistence type="inferred from homology"/>
<dbReference type="EMBL" id="JBHSDS010000017">
    <property type="protein sequence ID" value="MFC4360382.1"/>
    <property type="molecule type" value="Genomic_DNA"/>
</dbReference>
<reference evidence="6 7" key="1">
    <citation type="journal article" date="2019" name="Int. J. Syst. Evol. Microbiol.">
        <title>The Global Catalogue of Microorganisms (GCM) 10K type strain sequencing project: providing services to taxonomists for standard genome sequencing and annotation.</title>
        <authorList>
            <consortium name="The Broad Institute Genomics Platform"/>
            <consortium name="The Broad Institute Genome Sequencing Center for Infectious Disease"/>
            <person name="Wu L."/>
            <person name="Ma J."/>
        </authorList>
    </citation>
    <scope>NUCLEOTIDE SEQUENCE [LARGE SCALE GENOMIC DNA]</scope>
    <source>
        <strain evidence="6 7">CGMCC 1.12553</strain>
    </source>
</reference>
<gene>
    <name evidence="6" type="ORF">ACFO0N_20745</name>
</gene>
<evidence type="ECO:0000256" key="2">
    <source>
        <dbReference type="ARBA" id="ARBA00022723"/>
    </source>
</evidence>
<comment type="caution">
    <text evidence="6">The sequence shown here is derived from an EMBL/GenBank/DDBJ whole genome shotgun (WGS) entry which is preliminary data.</text>
</comment>
<evidence type="ECO:0000256" key="4">
    <source>
        <dbReference type="SAM" id="MobiDB-lite"/>
    </source>
</evidence>
<evidence type="ECO:0000313" key="6">
    <source>
        <dbReference type="EMBL" id="MFC4360382.1"/>
    </source>
</evidence>
<protein>
    <submittedName>
        <fullName evidence="6">HpcH/HpaI aldolase/citrate lyase family protein</fullName>
    </submittedName>
</protein>
<feature type="region of interest" description="Disordered" evidence="4">
    <location>
        <begin position="1"/>
        <end position="42"/>
    </location>
</feature>
<dbReference type="GO" id="GO:0046872">
    <property type="term" value="F:metal ion binding"/>
    <property type="evidence" value="ECO:0007669"/>
    <property type="project" value="UniProtKB-KW"/>
</dbReference>
<sequence length="295" mass="30876">MTEYGGESGGGESSDDAAGSHAGTESDANDANDADDPGPRLRRAATADEPLLGGWLSVPHPMVAELLAGSGFDFLCVDAEHAPVSFETMANLLRAVDAAPGGTETLVRVGGHDPVELKRTMDLDPDALLVPMVDTAEEAEAIVDATRYPPAGSRGVGLGRATDYGRDLDGYVASADDRFARFVQIESEEAVENVADIAAVDGVDGVFVGPVDLSTSMGLLGAWDDERFQDAVDRVLSVADDEGVAVGTLATDAESRRTRLAEWGVDYLAAGVDATYLEEGARRTLSECADALKER</sequence>
<accession>A0ABD5PHP6</accession>
<dbReference type="RefSeq" id="WP_267620495.1">
    <property type="nucleotide sequence ID" value="NZ_JAODIW010000005.1"/>
</dbReference>
<keyword evidence="3 6" id="KW-0456">Lyase</keyword>
<organism evidence="6 7">
    <name type="scientific">Halobium salinum</name>
    <dbReference type="NCBI Taxonomy" id="1364940"/>
    <lineage>
        <taxon>Archaea</taxon>
        <taxon>Methanobacteriati</taxon>
        <taxon>Methanobacteriota</taxon>
        <taxon>Stenosarchaea group</taxon>
        <taxon>Halobacteria</taxon>
        <taxon>Halobacteriales</taxon>
        <taxon>Haloferacaceae</taxon>
        <taxon>Halobium</taxon>
    </lineage>
</organism>
<feature type="domain" description="HpcH/HpaI aldolase/citrate lyase" evidence="5">
    <location>
        <begin position="55"/>
        <end position="275"/>
    </location>
</feature>
<dbReference type="Gene3D" id="3.20.20.60">
    <property type="entry name" value="Phosphoenolpyruvate-binding domains"/>
    <property type="match status" value="1"/>
</dbReference>